<evidence type="ECO:0000313" key="6">
    <source>
        <dbReference type="Proteomes" id="UP000494122"/>
    </source>
</evidence>
<gene>
    <name evidence="5" type="primary">rclR</name>
    <name evidence="5" type="ORF">LMG3328_04095</name>
</gene>
<evidence type="ECO:0000256" key="2">
    <source>
        <dbReference type="ARBA" id="ARBA00023125"/>
    </source>
</evidence>
<keyword evidence="3" id="KW-0804">Transcription</keyword>
<accession>A0A6S7E5D0</accession>
<dbReference type="PANTHER" id="PTHR46796">
    <property type="entry name" value="HTH-TYPE TRANSCRIPTIONAL ACTIVATOR RHAS-RELATED"/>
    <property type="match status" value="1"/>
</dbReference>
<sequence length="322" mass="34111">MDSLSQLLSAVEPAGTVDLLCRYGGRWRADHPQAPAGHVPYHVILQGEGVARVGRDELALRTGDILLLPHGASHLLRGIDERAPTAAAPPDIRHNGVLTELTQEGAGPGLEMLCGVFTLGRAGSLLLMALPQAMVLRAATLGDNTALAALLALMRAEAGQPRLGGAAIINQLSTALFTLVLRALVHDGRQTRGLLALMADPRLAPAVQSMLRSPCEPWTLATLAQRCHLSRATFARQFVRASGLTPLRLLTAIRMEHAARQLERLKESVARVAAGIGYQSEAAFARAFKQHFGVGPGTYRRHGAAPAVAPATIADPPARARA</sequence>
<protein>
    <submittedName>
        <fullName evidence="5">RCS-specific HTH-type transcriptional activator RclR</fullName>
    </submittedName>
</protein>
<name>A0A6S7E5D0_9BURK</name>
<evidence type="ECO:0000313" key="5">
    <source>
        <dbReference type="EMBL" id="CAB3897048.1"/>
    </source>
</evidence>
<dbReference type="Pfam" id="PF12833">
    <property type="entry name" value="HTH_18"/>
    <property type="match status" value="1"/>
</dbReference>
<evidence type="ECO:0000259" key="4">
    <source>
        <dbReference type="PROSITE" id="PS01124"/>
    </source>
</evidence>
<dbReference type="RefSeq" id="WP_175183361.1">
    <property type="nucleotide sequence ID" value="NZ_CADILE010000012.1"/>
</dbReference>
<feature type="domain" description="HTH araC/xylS-type" evidence="4">
    <location>
        <begin position="201"/>
        <end position="302"/>
    </location>
</feature>
<dbReference type="InterPro" id="IPR050204">
    <property type="entry name" value="AraC_XylS_family_regulators"/>
</dbReference>
<dbReference type="SUPFAM" id="SSF46689">
    <property type="entry name" value="Homeodomain-like"/>
    <property type="match status" value="2"/>
</dbReference>
<dbReference type="InterPro" id="IPR009057">
    <property type="entry name" value="Homeodomain-like_sf"/>
</dbReference>
<dbReference type="PANTHER" id="PTHR46796:SF7">
    <property type="entry name" value="ARAC FAMILY TRANSCRIPTIONAL REGULATOR"/>
    <property type="match status" value="1"/>
</dbReference>
<dbReference type="AlphaFoldDB" id="A0A6S7E5D0"/>
<proteinExistence type="predicted"/>
<reference evidence="5 6" key="1">
    <citation type="submission" date="2020-04" db="EMBL/GenBank/DDBJ databases">
        <authorList>
            <person name="De Canck E."/>
        </authorList>
    </citation>
    <scope>NUCLEOTIDE SEQUENCE [LARGE SCALE GENOMIC DNA]</scope>
    <source>
        <strain evidence="5 6">LMG 3328</strain>
    </source>
</reference>
<dbReference type="Proteomes" id="UP000494122">
    <property type="component" value="Unassembled WGS sequence"/>
</dbReference>
<keyword evidence="2" id="KW-0238">DNA-binding</keyword>
<dbReference type="PRINTS" id="PR00032">
    <property type="entry name" value="HTHARAC"/>
</dbReference>
<dbReference type="InterPro" id="IPR018060">
    <property type="entry name" value="HTH_AraC"/>
</dbReference>
<dbReference type="SMART" id="SM00342">
    <property type="entry name" value="HTH_ARAC"/>
    <property type="match status" value="1"/>
</dbReference>
<organism evidence="5 6">
    <name type="scientific">Achromobacter ruhlandii</name>
    <dbReference type="NCBI Taxonomy" id="72557"/>
    <lineage>
        <taxon>Bacteria</taxon>
        <taxon>Pseudomonadati</taxon>
        <taxon>Pseudomonadota</taxon>
        <taxon>Betaproteobacteria</taxon>
        <taxon>Burkholderiales</taxon>
        <taxon>Alcaligenaceae</taxon>
        <taxon>Achromobacter</taxon>
    </lineage>
</organism>
<evidence type="ECO:0000256" key="3">
    <source>
        <dbReference type="ARBA" id="ARBA00023163"/>
    </source>
</evidence>
<dbReference type="InterPro" id="IPR032783">
    <property type="entry name" value="AraC_lig"/>
</dbReference>
<dbReference type="Pfam" id="PF12852">
    <property type="entry name" value="Cupin_6"/>
    <property type="match status" value="1"/>
</dbReference>
<dbReference type="Gene3D" id="1.10.10.60">
    <property type="entry name" value="Homeodomain-like"/>
    <property type="match status" value="2"/>
</dbReference>
<keyword evidence="1" id="KW-0805">Transcription regulation</keyword>
<dbReference type="GO" id="GO:0003700">
    <property type="term" value="F:DNA-binding transcription factor activity"/>
    <property type="evidence" value="ECO:0007669"/>
    <property type="project" value="InterPro"/>
</dbReference>
<dbReference type="InterPro" id="IPR020449">
    <property type="entry name" value="Tscrpt_reg_AraC-type_HTH"/>
</dbReference>
<dbReference type="GO" id="GO:0043565">
    <property type="term" value="F:sequence-specific DNA binding"/>
    <property type="evidence" value="ECO:0007669"/>
    <property type="project" value="InterPro"/>
</dbReference>
<dbReference type="InterPro" id="IPR037923">
    <property type="entry name" value="HTH-like"/>
</dbReference>
<evidence type="ECO:0000256" key="1">
    <source>
        <dbReference type="ARBA" id="ARBA00023015"/>
    </source>
</evidence>
<dbReference type="EMBL" id="CADILE010000012">
    <property type="protein sequence ID" value="CAB3897048.1"/>
    <property type="molecule type" value="Genomic_DNA"/>
</dbReference>
<dbReference type="SUPFAM" id="SSF51215">
    <property type="entry name" value="Regulatory protein AraC"/>
    <property type="match status" value="1"/>
</dbReference>
<dbReference type="PROSITE" id="PS01124">
    <property type="entry name" value="HTH_ARAC_FAMILY_2"/>
    <property type="match status" value="1"/>
</dbReference>